<dbReference type="PANTHER" id="PTHR11739">
    <property type="entry name" value="CITRATE SYNTHASE"/>
    <property type="match status" value="1"/>
</dbReference>
<keyword evidence="6" id="KW-1185">Reference proteome</keyword>
<evidence type="ECO:0000313" key="5">
    <source>
        <dbReference type="EMBL" id="QSQ08035.1"/>
    </source>
</evidence>
<evidence type="ECO:0000256" key="2">
    <source>
        <dbReference type="ARBA" id="ARBA00010566"/>
    </source>
</evidence>
<evidence type="ECO:0000256" key="4">
    <source>
        <dbReference type="ARBA" id="ARBA00022679"/>
    </source>
</evidence>
<keyword evidence="5" id="KW-0012">Acyltransferase</keyword>
<organism evidence="5 6">
    <name type="scientific">Koleobacter methoxysyntrophicus</name>
    <dbReference type="NCBI Taxonomy" id="2751313"/>
    <lineage>
        <taxon>Bacteria</taxon>
        <taxon>Bacillati</taxon>
        <taxon>Bacillota</taxon>
        <taxon>Clostridia</taxon>
        <taxon>Koleobacterales</taxon>
        <taxon>Koleobacteraceae</taxon>
        <taxon>Koleobacter</taxon>
    </lineage>
</organism>
<dbReference type="InterPro" id="IPR036969">
    <property type="entry name" value="Citrate_synthase_sf"/>
</dbReference>
<dbReference type="PRINTS" id="PR00143">
    <property type="entry name" value="CITRTSNTHASE"/>
</dbReference>
<keyword evidence="4 5" id="KW-0808">Transferase</keyword>
<comment type="similarity">
    <text evidence="2">Belongs to the citrate synthase family.</text>
</comment>
<comment type="pathway">
    <text evidence="1">Carbohydrate metabolism; tricarboxylic acid cycle.</text>
</comment>
<dbReference type="GO" id="GO:0005975">
    <property type="term" value="P:carbohydrate metabolic process"/>
    <property type="evidence" value="ECO:0007669"/>
    <property type="project" value="TreeGrafter"/>
</dbReference>
<dbReference type="NCBIfam" id="NF010635">
    <property type="entry name" value="PRK14032.1"/>
    <property type="match status" value="1"/>
</dbReference>
<dbReference type="GO" id="GO:0036440">
    <property type="term" value="F:citrate synthase activity"/>
    <property type="evidence" value="ECO:0007669"/>
    <property type="project" value="UniProtKB-EC"/>
</dbReference>
<dbReference type="InterPro" id="IPR016142">
    <property type="entry name" value="Citrate_synth-like_lrg_a-sub"/>
</dbReference>
<dbReference type="SUPFAM" id="SSF48256">
    <property type="entry name" value="Citrate synthase"/>
    <property type="match status" value="1"/>
</dbReference>
<dbReference type="EMBL" id="CP059066">
    <property type="protein sequence ID" value="QSQ08035.1"/>
    <property type="molecule type" value="Genomic_DNA"/>
</dbReference>
<sequence length="463" mass="52255">MYQGSDVLILKDLAELAQRNNTIKDEFYDAHDIKRGLRNSNGTGVAVGLTAIGSVHGYELIDNKKTPAEGRLFYRGIDIYDIVNGFQKEGRYGYEECVYLLLFGELPSKEQMERFNKLLYCSRQLPTGFIENAVFKTPSRNLMNMLQRCTLFLYSYDENPDDSGVENLVRQSIELTARFPVIISYSYQAKAHYFDKKSLFIHPPQKNLSTAENILHMIRPDNKYTKVEAEILDLCLVLHAEHGGGNNSTFAARVVSSSETDTYSAVAAAVGSLKGPKHGSANIKVHEMVLNIKENVSNIQDKGKLKDYLLKIIKKEAFDKKGLIYGMGHAVYTSSDPRALLLKKKAFELAVEKDALDEFNLYKNIEELTVELFKDIKGEDIAISANMDLYSGLVYEMLGIPPELYTPLFAAARVASWCAHRIEQIVSDRKIIRPAYKCVSENRHYIPLAERKDITKQGCCKAV</sequence>
<dbReference type="GO" id="GO:0005829">
    <property type="term" value="C:cytosol"/>
    <property type="evidence" value="ECO:0007669"/>
    <property type="project" value="TreeGrafter"/>
</dbReference>
<evidence type="ECO:0000256" key="1">
    <source>
        <dbReference type="ARBA" id="ARBA00005163"/>
    </source>
</evidence>
<dbReference type="Gene3D" id="1.10.580.10">
    <property type="entry name" value="Citrate Synthase, domain 1"/>
    <property type="match status" value="1"/>
</dbReference>
<dbReference type="AlphaFoldDB" id="A0A8A0RIC8"/>
<dbReference type="RefSeq" id="WP_422120682.1">
    <property type="nucleotide sequence ID" value="NZ_CP059066.1"/>
</dbReference>
<dbReference type="InterPro" id="IPR002020">
    <property type="entry name" value="Citrate_synthase"/>
</dbReference>
<name>A0A8A0RIC8_9FIRM</name>
<reference evidence="5" key="1">
    <citation type="submission" date="2020-07" db="EMBL/GenBank/DDBJ databases">
        <title>Koleobacter methoxysyntrophicus gen. nov., sp. nov., a novel anaerobic bacterium isolated from deep subsurface oil field and proposal of Koleobacterales ord. nov. in the phylum Firmicutes.</title>
        <authorList>
            <person name="Sakamoto S."/>
            <person name="Tamaki H."/>
        </authorList>
    </citation>
    <scope>NUCLEOTIDE SEQUENCE</scope>
    <source>
        <strain evidence="5">NRmbB1</strain>
    </source>
</reference>
<accession>A0A8A0RIC8</accession>
<dbReference type="UniPathway" id="UPA00223"/>
<dbReference type="Proteomes" id="UP000662904">
    <property type="component" value="Chromosome"/>
</dbReference>
<dbReference type="Pfam" id="PF00285">
    <property type="entry name" value="Citrate_synt"/>
    <property type="match status" value="1"/>
</dbReference>
<proteinExistence type="inferred from homology"/>
<dbReference type="Gene3D" id="1.10.230.10">
    <property type="entry name" value="Cytochrome P450-Terp, domain 2"/>
    <property type="match status" value="1"/>
</dbReference>
<dbReference type="PANTHER" id="PTHR11739:SF4">
    <property type="entry name" value="CITRATE SYNTHASE, PEROXISOMAL"/>
    <property type="match status" value="1"/>
</dbReference>
<evidence type="ECO:0000256" key="3">
    <source>
        <dbReference type="ARBA" id="ARBA00012972"/>
    </source>
</evidence>
<dbReference type="KEGG" id="kme:H0A61_00354"/>
<evidence type="ECO:0000313" key="6">
    <source>
        <dbReference type="Proteomes" id="UP000662904"/>
    </source>
</evidence>
<dbReference type="GO" id="GO:0006099">
    <property type="term" value="P:tricarboxylic acid cycle"/>
    <property type="evidence" value="ECO:0007669"/>
    <property type="project" value="UniProtKB-UniPathway"/>
</dbReference>
<gene>
    <name evidence="5" type="primary">prpC1</name>
    <name evidence="5" type="ORF">H0A61_00354</name>
</gene>
<dbReference type="InterPro" id="IPR016143">
    <property type="entry name" value="Citrate_synth-like_sm_a-sub"/>
</dbReference>
<dbReference type="EC" id="2.3.3.16" evidence="3"/>
<protein>
    <recommendedName>
        <fullName evidence="3">citrate synthase (unknown stereospecificity)</fullName>
        <ecNumber evidence="3">2.3.3.16</ecNumber>
    </recommendedName>
</protein>